<comment type="caution">
    <text evidence="1">The sequence shown here is derived from an EMBL/GenBank/DDBJ whole genome shotgun (WGS) entry which is preliminary data.</text>
</comment>
<evidence type="ECO:0000313" key="2">
    <source>
        <dbReference type="Proteomes" id="UP000827872"/>
    </source>
</evidence>
<reference evidence="1" key="1">
    <citation type="submission" date="2021-08" db="EMBL/GenBank/DDBJ databases">
        <title>The first chromosome-level gecko genome reveals the dynamic sex chromosomes of Neotropical dwarf geckos (Sphaerodactylidae: Sphaerodactylus).</title>
        <authorList>
            <person name="Pinto B.J."/>
            <person name="Keating S.E."/>
            <person name="Gamble T."/>
        </authorList>
    </citation>
    <scope>NUCLEOTIDE SEQUENCE</scope>
    <source>
        <strain evidence="1">TG3544</strain>
    </source>
</reference>
<keyword evidence="2" id="KW-1185">Reference proteome</keyword>
<name>A0ACB8ESQ4_9SAUR</name>
<dbReference type="EMBL" id="CM037620">
    <property type="protein sequence ID" value="KAH7995620.1"/>
    <property type="molecule type" value="Genomic_DNA"/>
</dbReference>
<accession>A0ACB8ESQ4</accession>
<sequence length="103" mass="11981">MPLGKPSSDAQNKAKIQGMRWSKSMFPALVLEIFLFLMKVKLQVNCLNMKLWECIITTVVFGSFSPLNNKLSMFARYKKLLVGREVVSLVHQCFLYEVLLWFF</sequence>
<evidence type="ECO:0000313" key="1">
    <source>
        <dbReference type="EMBL" id="KAH7995620.1"/>
    </source>
</evidence>
<protein>
    <submittedName>
        <fullName evidence="1">Uncharacterized protein</fullName>
    </submittedName>
</protein>
<gene>
    <name evidence="1" type="ORF">K3G42_026737</name>
</gene>
<organism evidence="1 2">
    <name type="scientific">Sphaerodactylus townsendi</name>
    <dbReference type="NCBI Taxonomy" id="933632"/>
    <lineage>
        <taxon>Eukaryota</taxon>
        <taxon>Metazoa</taxon>
        <taxon>Chordata</taxon>
        <taxon>Craniata</taxon>
        <taxon>Vertebrata</taxon>
        <taxon>Euteleostomi</taxon>
        <taxon>Lepidosauria</taxon>
        <taxon>Squamata</taxon>
        <taxon>Bifurcata</taxon>
        <taxon>Gekkota</taxon>
        <taxon>Sphaerodactylidae</taxon>
        <taxon>Sphaerodactylus</taxon>
    </lineage>
</organism>
<proteinExistence type="predicted"/>
<dbReference type="Proteomes" id="UP000827872">
    <property type="component" value="Linkage Group LG07"/>
</dbReference>